<accession>A0A518V9V1</accession>
<dbReference type="EMBL" id="CP033464">
    <property type="protein sequence ID" value="QDX93781.1"/>
    <property type="molecule type" value="Genomic_DNA"/>
</dbReference>
<evidence type="ECO:0000313" key="2">
    <source>
        <dbReference type="Proteomes" id="UP000319432"/>
    </source>
</evidence>
<reference evidence="1 2" key="1">
    <citation type="submission" date="2018-11" db="EMBL/GenBank/DDBJ databases">
        <title>Phylogenetic determinants of toxin gene distribution in genomes of Brevibacillus laterosporus.</title>
        <authorList>
            <person name="Glare T.R."/>
            <person name="Durrant A."/>
            <person name="Berry C."/>
            <person name="Palma L."/>
            <person name="Ormskirk M."/>
            <person name="Cox M.O."/>
        </authorList>
    </citation>
    <scope>NUCLEOTIDE SEQUENCE [LARGE SCALE GENOMIC DNA]</scope>
    <source>
        <strain evidence="1 2">1821L</strain>
    </source>
</reference>
<protein>
    <submittedName>
        <fullName evidence="1">Uncharacterized protein</fullName>
    </submittedName>
</protein>
<organism evidence="1 2">
    <name type="scientific">Brevibacillus laterosporus</name>
    <name type="common">Bacillus laterosporus</name>
    <dbReference type="NCBI Taxonomy" id="1465"/>
    <lineage>
        <taxon>Bacteria</taxon>
        <taxon>Bacillati</taxon>
        <taxon>Bacillota</taxon>
        <taxon>Bacilli</taxon>
        <taxon>Bacillales</taxon>
        <taxon>Paenibacillaceae</taxon>
        <taxon>Brevibacillus</taxon>
    </lineage>
</organism>
<dbReference type="AlphaFoldDB" id="A0A518V9V1"/>
<gene>
    <name evidence="1" type="ORF">EEL30_16650</name>
</gene>
<sequence>MTIPATNQRRLSYDGTRLDFRPRLVRRPRVLNKGGTDMIYDKSWHDDPNGIIDWVLDPGH</sequence>
<evidence type="ECO:0000313" key="1">
    <source>
        <dbReference type="EMBL" id="QDX93781.1"/>
    </source>
</evidence>
<proteinExistence type="predicted"/>
<keyword evidence="2" id="KW-1185">Reference proteome</keyword>
<dbReference type="Proteomes" id="UP000319432">
    <property type="component" value="Chromosome"/>
</dbReference>
<name>A0A518V9V1_BRELA</name>